<dbReference type="GO" id="GO:0008237">
    <property type="term" value="F:metallopeptidase activity"/>
    <property type="evidence" value="ECO:0007669"/>
    <property type="project" value="InterPro"/>
</dbReference>
<dbReference type="Gene3D" id="3.40.390.10">
    <property type="entry name" value="Collagenase (Catalytic Domain)"/>
    <property type="match status" value="1"/>
</dbReference>
<comment type="caution">
    <text evidence="3">The sequence shown here is derived from an EMBL/GenBank/DDBJ whole genome shotgun (WGS) entry which is preliminary data.</text>
</comment>
<dbReference type="AlphaFoldDB" id="A0A251Y3R4"/>
<dbReference type="RefSeq" id="WP_086518322.1">
    <property type="nucleotide sequence ID" value="NZ_MDJY01000060.1"/>
</dbReference>
<sequence>MRRPLILLVLPALLLVGAVASSVPADSALAAAAPYTVVRAAPATAKAVHEITAVLIAPAGTTRDFTRDDAITTIQDASAYWSHETNGFVQFHAASVTDWIQPTDPSIACTDPDAVVTFARAQSGWTPGPDKDLVAFVPGGFQCGDFSSGDQGADVDAGGTAYVTDITPAALTHELGHNLSLHHASGVRCTAGWDFDASKGLPSSCARDEYGNTTDLMGSSYSYYPASAPSLDRLGVLSRRAVPTCGATRRIPVQTMSAGADALRVISWTDPKRPAVRYYVQYADVVDQSEYDPLWISGFKVARPSGVQILRTDPTVPDSGTILIRPGDTSVSDELVRPGEKVALADGMSVSVAAMDEIAHTASIDVTVPCASRPTQGAEAAPTAEGALGSTTGQGGTAMGLTMTGGGAMTMTGGGSADMTTGGAGGMEMTAGGMEMTAGGMMEMPTR</sequence>
<evidence type="ECO:0000313" key="3">
    <source>
        <dbReference type="EMBL" id="OUE18940.1"/>
    </source>
</evidence>
<accession>A0A251Y3R4</accession>
<evidence type="ECO:0000256" key="1">
    <source>
        <dbReference type="SAM" id="MobiDB-lite"/>
    </source>
</evidence>
<gene>
    <name evidence="3" type="ORF">BFL36_12930</name>
</gene>
<name>A0A251Y3R4_9MICO</name>
<feature type="region of interest" description="Disordered" evidence="1">
    <location>
        <begin position="374"/>
        <end position="395"/>
    </location>
</feature>
<dbReference type="SUPFAM" id="SSF55486">
    <property type="entry name" value="Metalloproteases ('zincins'), catalytic domain"/>
    <property type="match status" value="1"/>
</dbReference>
<dbReference type="Proteomes" id="UP000195011">
    <property type="component" value="Unassembled WGS sequence"/>
</dbReference>
<dbReference type="InterPro" id="IPR024079">
    <property type="entry name" value="MetalloPept_cat_dom_sf"/>
</dbReference>
<feature type="signal peptide" evidence="2">
    <location>
        <begin position="1"/>
        <end position="25"/>
    </location>
</feature>
<proteinExistence type="predicted"/>
<keyword evidence="2" id="KW-0732">Signal</keyword>
<protein>
    <recommendedName>
        <fullName evidence="5">Gametolysin peptidase M11</fullName>
    </recommendedName>
</protein>
<evidence type="ECO:0000256" key="2">
    <source>
        <dbReference type="SAM" id="SignalP"/>
    </source>
</evidence>
<feature type="chain" id="PRO_5013032983" description="Gametolysin peptidase M11" evidence="2">
    <location>
        <begin position="26"/>
        <end position="447"/>
    </location>
</feature>
<evidence type="ECO:0000313" key="4">
    <source>
        <dbReference type="Proteomes" id="UP000195011"/>
    </source>
</evidence>
<reference evidence="3 4" key="1">
    <citation type="submission" date="2016-08" db="EMBL/GenBank/DDBJ databases">
        <title>Genome sequence of Clavibacter michiganensis spp strain CFBP8017.</title>
        <authorList>
            <person name="Thapa S.P."/>
            <person name="Coaker G."/>
            <person name="Jacques M.-A."/>
        </authorList>
    </citation>
    <scope>NUCLEOTIDE SEQUENCE [LARGE SCALE GENOMIC DNA]</scope>
    <source>
        <strain evidence="3">CFBP8017</strain>
    </source>
</reference>
<organism evidence="3 4">
    <name type="scientific">Clavibacter michiganensis</name>
    <dbReference type="NCBI Taxonomy" id="28447"/>
    <lineage>
        <taxon>Bacteria</taxon>
        <taxon>Bacillati</taxon>
        <taxon>Actinomycetota</taxon>
        <taxon>Actinomycetes</taxon>
        <taxon>Micrococcales</taxon>
        <taxon>Microbacteriaceae</taxon>
        <taxon>Clavibacter</taxon>
    </lineage>
</organism>
<evidence type="ECO:0008006" key="5">
    <source>
        <dbReference type="Google" id="ProtNLM"/>
    </source>
</evidence>
<dbReference type="EMBL" id="MDJY01000060">
    <property type="protein sequence ID" value="OUE18940.1"/>
    <property type="molecule type" value="Genomic_DNA"/>
</dbReference>